<dbReference type="EMBL" id="QEAS01000003">
    <property type="protein sequence ID" value="PWG81824.1"/>
    <property type="molecule type" value="Genomic_DNA"/>
</dbReference>
<proteinExistence type="predicted"/>
<name>A0A2U2PKM4_9SPHI</name>
<protein>
    <submittedName>
        <fullName evidence="1">Uncharacterized protein</fullName>
    </submittedName>
</protein>
<evidence type="ECO:0000313" key="1">
    <source>
        <dbReference type="EMBL" id="PWG81824.1"/>
    </source>
</evidence>
<dbReference type="AlphaFoldDB" id="A0A2U2PKM4"/>
<keyword evidence="2" id="KW-1185">Reference proteome</keyword>
<organism evidence="1 2">
    <name type="scientific">Pararcticibacter amylolyticus</name>
    <dbReference type="NCBI Taxonomy" id="2173175"/>
    <lineage>
        <taxon>Bacteria</taxon>
        <taxon>Pseudomonadati</taxon>
        <taxon>Bacteroidota</taxon>
        <taxon>Sphingobacteriia</taxon>
        <taxon>Sphingobacteriales</taxon>
        <taxon>Sphingobacteriaceae</taxon>
        <taxon>Pararcticibacter</taxon>
    </lineage>
</organism>
<evidence type="ECO:0000313" key="2">
    <source>
        <dbReference type="Proteomes" id="UP000245647"/>
    </source>
</evidence>
<gene>
    <name evidence="1" type="ORF">DDR33_05550</name>
</gene>
<reference evidence="1 2" key="1">
    <citation type="submission" date="2018-04" db="EMBL/GenBank/DDBJ databases">
        <title>Pedobacter chongqingensis sp. nov., isolated from a rottenly hemp rope.</title>
        <authorList>
            <person name="Cai Y."/>
        </authorList>
    </citation>
    <scope>NUCLEOTIDE SEQUENCE [LARGE SCALE GENOMIC DNA]</scope>
    <source>
        <strain evidence="1 2">FJ4-8</strain>
    </source>
</reference>
<accession>A0A2U2PKM4</accession>
<sequence length="63" mass="7137">MDAEDLKAFLTKREEKGQVDFVAFCRTFIKSIKSDRDSSAGCFNAVVNSLVDFLAVKTSMWLR</sequence>
<comment type="caution">
    <text evidence="1">The sequence shown here is derived from an EMBL/GenBank/DDBJ whole genome shotgun (WGS) entry which is preliminary data.</text>
</comment>
<dbReference type="Proteomes" id="UP000245647">
    <property type="component" value="Unassembled WGS sequence"/>
</dbReference>